<protein>
    <recommendedName>
        <fullName evidence="10">Thiamine pyrimidine synthase</fullName>
    </recommendedName>
</protein>
<comment type="catalytic activity">
    <reaction evidence="11">
        <text>N(6)-(pyridoxal phosphate)-L-lysyl-[4-amino-5-hydroxymethyl-2-methylpyrimidine phosphate synthase] + L-histidyl-[4-amino-5-hydroxymethyl-2-methylpyrimidine phosphate synthase] + 2 Fe(3+) + 4 H2O = L-lysyl-[4-amino-5-hydroxymethyl-2-methylpyrimidine phosphate synthase] + (2S)-2-amino-5-hydroxy-4-oxopentanoyl-[4-amino-5-hydroxymethyl-2-methylpyrimidine phosphate synthase] + 4-amino-2-methyl-5-(phosphooxymethyl)pyrimidine + 3-oxopropanoate + 2 Fe(2+) + 2 H(+)</text>
        <dbReference type="Rhea" id="RHEA:65756"/>
        <dbReference type="Rhea" id="RHEA-COMP:16892"/>
        <dbReference type="Rhea" id="RHEA-COMP:16893"/>
        <dbReference type="Rhea" id="RHEA-COMP:16894"/>
        <dbReference type="Rhea" id="RHEA-COMP:16895"/>
        <dbReference type="ChEBI" id="CHEBI:15377"/>
        <dbReference type="ChEBI" id="CHEBI:15378"/>
        <dbReference type="ChEBI" id="CHEBI:29033"/>
        <dbReference type="ChEBI" id="CHEBI:29034"/>
        <dbReference type="ChEBI" id="CHEBI:29969"/>
        <dbReference type="ChEBI" id="CHEBI:29979"/>
        <dbReference type="ChEBI" id="CHEBI:33190"/>
        <dbReference type="ChEBI" id="CHEBI:58354"/>
        <dbReference type="ChEBI" id="CHEBI:143915"/>
        <dbReference type="ChEBI" id="CHEBI:157692"/>
    </reaction>
    <physiologicalReaction direction="left-to-right" evidence="11">
        <dbReference type="Rhea" id="RHEA:65757"/>
    </physiologicalReaction>
</comment>
<evidence type="ECO:0000313" key="13">
    <source>
        <dbReference type="EMBL" id="ACY13912.1"/>
    </source>
</evidence>
<dbReference type="PROSITE" id="PS51257">
    <property type="entry name" value="PROKAR_LIPOPROTEIN"/>
    <property type="match status" value="1"/>
</dbReference>
<dbReference type="Gene3D" id="3.40.190.10">
    <property type="entry name" value="Periplasmic binding protein-like II"/>
    <property type="match status" value="2"/>
</dbReference>
<evidence type="ECO:0000256" key="6">
    <source>
        <dbReference type="ARBA" id="ARBA00022723"/>
    </source>
</evidence>
<dbReference type="GO" id="GO:0009228">
    <property type="term" value="P:thiamine biosynthetic process"/>
    <property type="evidence" value="ECO:0007669"/>
    <property type="project" value="UniProtKB-KW"/>
</dbReference>
<dbReference type="InterPro" id="IPR027939">
    <property type="entry name" value="NMT1/THI5"/>
</dbReference>
<evidence type="ECO:0000256" key="7">
    <source>
        <dbReference type="ARBA" id="ARBA00022898"/>
    </source>
</evidence>
<evidence type="ECO:0000256" key="9">
    <source>
        <dbReference type="ARBA" id="ARBA00023004"/>
    </source>
</evidence>
<evidence type="ECO:0000256" key="2">
    <source>
        <dbReference type="ARBA" id="ARBA00004948"/>
    </source>
</evidence>
<keyword evidence="6" id="KW-0479">Metal-binding</keyword>
<evidence type="ECO:0000256" key="5">
    <source>
        <dbReference type="ARBA" id="ARBA00022679"/>
    </source>
</evidence>
<evidence type="ECO:0000256" key="11">
    <source>
        <dbReference type="ARBA" id="ARBA00048179"/>
    </source>
</evidence>
<comment type="function">
    <text evidence="1">Responsible for the formation of the pyrimidine heterocycle in the thiamine biosynthesis pathway. Catalyzes the formation of hydroxymethylpyrimidine phosphate (HMP-P) from histidine and pyridoxal phosphate (PLP). The protein uses PLP and the active site histidine to form HMP-P, generating an inactive enzyme. The enzyme can only undergo a single turnover, which suggests it is a suicide enzyme.</text>
</comment>
<keyword evidence="5" id="KW-0808">Transferase</keyword>
<accession>D0LUM2</accession>
<dbReference type="EMBL" id="CP001804">
    <property type="protein sequence ID" value="ACY13912.1"/>
    <property type="molecule type" value="Genomic_DNA"/>
</dbReference>
<reference evidence="13 14" key="1">
    <citation type="journal article" date="2010" name="Stand. Genomic Sci.">
        <title>Complete genome sequence of Haliangium ochraceum type strain (SMP-2).</title>
        <authorList>
            <consortium name="US DOE Joint Genome Institute (JGI-PGF)"/>
            <person name="Ivanova N."/>
            <person name="Daum C."/>
            <person name="Lang E."/>
            <person name="Abt B."/>
            <person name="Kopitz M."/>
            <person name="Saunders E."/>
            <person name="Lapidus A."/>
            <person name="Lucas S."/>
            <person name="Glavina Del Rio T."/>
            <person name="Nolan M."/>
            <person name="Tice H."/>
            <person name="Copeland A."/>
            <person name="Cheng J.F."/>
            <person name="Chen F."/>
            <person name="Bruce D."/>
            <person name="Goodwin L."/>
            <person name="Pitluck S."/>
            <person name="Mavromatis K."/>
            <person name="Pati A."/>
            <person name="Mikhailova N."/>
            <person name="Chen A."/>
            <person name="Palaniappan K."/>
            <person name="Land M."/>
            <person name="Hauser L."/>
            <person name="Chang Y.J."/>
            <person name="Jeffries C.D."/>
            <person name="Detter J.C."/>
            <person name="Brettin T."/>
            <person name="Rohde M."/>
            <person name="Goker M."/>
            <person name="Bristow J."/>
            <person name="Markowitz V."/>
            <person name="Eisen J.A."/>
            <person name="Hugenholtz P."/>
            <person name="Kyrpides N.C."/>
            <person name="Klenk H.P."/>
        </authorList>
    </citation>
    <scope>NUCLEOTIDE SEQUENCE [LARGE SCALE GENOMIC DNA]</scope>
    <source>
        <strain evidence="14">DSM 14365 / CIP 107738 / JCM 11303 / AJ 13395 / SMP-2</strain>
    </source>
</reference>
<comment type="similarity">
    <text evidence="3">Belongs to the NMT1/THI5 family.</text>
</comment>
<dbReference type="STRING" id="502025.Hoch_1358"/>
<feature type="domain" description="SsuA/THI5-like" evidence="12">
    <location>
        <begin position="45"/>
        <end position="250"/>
    </location>
</feature>
<evidence type="ECO:0000256" key="1">
    <source>
        <dbReference type="ARBA" id="ARBA00003469"/>
    </source>
</evidence>
<proteinExistence type="inferred from homology"/>
<keyword evidence="14" id="KW-1185">Reference proteome</keyword>
<evidence type="ECO:0000313" key="14">
    <source>
        <dbReference type="Proteomes" id="UP000001880"/>
    </source>
</evidence>
<dbReference type="HOGENOM" id="CLU_028871_1_3_7"/>
<comment type="subunit">
    <text evidence="4">Homodimer.</text>
</comment>
<keyword evidence="7" id="KW-0663">Pyridoxal phosphate</keyword>
<dbReference type="GO" id="GO:0046872">
    <property type="term" value="F:metal ion binding"/>
    <property type="evidence" value="ECO:0007669"/>
    <property type="project" value="UniProtKB-KW"/>
</dbReference>
<keyword evidence="8" id="KW-0784">Thiamine biosynthesis</keyword>
<dbReference type="SUPFAM" id="SSF53850">
    <property type="entry name" value="Periplasmic binding protein-like II"/>
    <property type="match status" value="1"/>
</dbReference>
<evidence type="ECO:0000259" key="12">
    <source>
        <dbReference type="Pfam" id="PF09084"/>
    </source>
</evidence>
<evidence type="ECO:0000256" key="8">
    <source>
        <dbReference type="ARBA" id="ARBA00022977"/>
    </source>
</evidence>
<dbReference type="Pfam" id="PF09084">
    <property type="entry name" value="NMT1"/>
    <property type="match status" value="1"/>
</dbReference>
<organism evidence="13 14">
    <name type="scientific">Haliangium ochraceum (strain DSM 14365 / JCM 11303 / SMP-2)</name>
    <dbReference type="NCBI Taxonomy" id="502025"/>
    <lineage>
        <taxon>Bacteria</taxon>
        <taxon>Pseudomonadati</taxon>
        <taxon>Myxococcota</taxon>
        <taxon>Polyangia</taxon>
        <taxon>Haliangiales</taxon>
        <taxon>Kofleriaceae</taxon>
        <taxon>Haliangium</taxon>
    </lineage>
</organism>
<dbReference type="PANTHER" id="PTHR31528">
    <property type="entry name" value="4-AMINO-5-HYDROXYMETHYL-2-METHYLPYRIMIDINE PHOSPHATE SYNTHASE THI11-RELATED"/>
    <property type="match status" value="1"/>
</dbReference>
<evidence type="ECO:0000256" key="3">
    <source>
        <dbReference type="ARBA" id="ARBA00009406"/>
    </source>
</evidence>
<dbReference type="RefSeq" id="WP_012826521.1">
    <property type="nucleotide sequence ID" value="NC_013440.1"/>
</dbReference>
<comment type="pathway">
    <text evidence="2">Cofactor biosynthesis; thiamine diphosphate biosynthesis.</text>
</comment>
<dbReference type="GO" id="GO:0016740">
    <property type="term" value="F:transferase activity"/>
    <property type="evidence" value="ECO:0007669"/>
    <property type="project" value="UniProtKB-KW"/>
</dbReference>
<evidence type="ECO:0000256" key="4">
    <source>
        <dbReference type="ARBA" id="ARBA00011738"/>
    </source>
</evidence>
<dbReference type="Proteomes" id="UP000001880">
    <property type="component" value="Chromosome"/>
</dbReference>
<dbReference type="PANTHER" id="PTHR31528:SF1">
    <property type="entry name" value="4-AMINO-5-HYDROXYMETHYL-2-METHYLPYRIMIDINE PHOSPHATE SYNTHASE THI11-RELATED"/>
    <property type="match status" value="1"/>
</dbReference>
<dbReference type="eggNOG" id="COG0715">
    <property type="taxonomic scope" value="Bacteria"/>
</dbReference>
<evidence type="ECO:0000256" key="10">
    <source>
        <dbReference type="ARBA" id="ARBA00033171"/>
    </source>
</evidence>
<sequence length="330" mass="36855">MSYRQPECALFWIAVVLAAVLGVSCKNSSSGPRELTLGLSWVHQAQFAGPYYADQKGLYEQEGLHVTFVPASIDHDPLDRFLAGEYDFVIAQPDGLIKARAQGHKVSAIAATYRIHPEEFLALADADIKTPEDFRGKKIGVSYSERLILKAMLRRAGMKLDEVEIVARQQGLESILSGDVDVQAGWVTNEGLAAEQRGIEVKRIVPYDHGVTFYADLYAVRDSLIVKEPELVEKFLRATMRGWAMALQDADANSRLALHYDPTLDAAHQQRILRASAPLIHTGADQIGWMHPAPWEDMIETVAAEENLSTRPELGELFTLHFLREIYDQQ</sequence>
<dbReference type="InterPro" id="IPR015168">
    <property type="entry name" value="SsuA/THI5"/>
</dbReference>
<dbReference type="AlphaFoldDB" id="D0LUM2"/>
<name>D0LUM2_HALO1</name>
<gene>
    <name evidence="13" type="ordered locus">Hoch_1358</name>
</gene>
<dbReference type="KEGG" id="hoh:Hoch_1358"/>
<dbReference type="OrthoDB" id="174578at2"/>
<keyword evidence="9" id="KW-0408">Iron</keyword>